<dbReference type="PROSITE" id="PS01031">
    <property type="entry name" value="SHSP"/>
    <property type="match status" value="1"/>
</dbReference>
<dbReference type="InterPro" id="IPR002068">
    <property type="entry name" value="A-crystallin/Hsp20_dom"/>
</dbReference>
<dbReference type="SUPFAM" id="SSF49764">
    <property type="entry name" value="HSP20-like chaperones"/>
    <property type="match status" value="1"/>
</dbReference>
<accession>A0AAV6VKA6</accession>
<comment type="similarity">
    <text evidence="1 2">Belongs to the small heat shock protein (HSP20) family.</text>
</comment>
<dbReference type="AlphaFoldDB" id="A0AAV6VKA6"/>
<dbReference type="GO" id="GO:0005737">
    <property type="term" value="C:cytoplasm"/>
    <property type="evidence" value="ECO:0007669"/>
    <property type="project" value="TreeGrafter"/>
</dbReference>
<dbReference type="GO" id="GO:0009408">
    <property type="term" value="P:response to heat"/>
    <property type="evidence" value="ECO:0007669"/>
    <property type="project" value="TreeGrafter"/>
</dbReference>
<proteinExistence type="inferred from homology"/>
<evidence type="ECO:0000313" key="4">
    <source>
        <dbReference type="EMBL" id="KAG8197232.1"/>
    </source>
</evidence>
<reference evidence="4 5" key="1">
    <citation type="journal article" date="2022" name="Nat. Ecol. Evol.">
        <title>A masculinizing supergene underlies an exaggerated male reproductive morph in a spider.</title>
        <authorList>
            <person name="Hendrickx F."/>
            <person name="De Corte Z."/>
            <person name="Sonet G."/>
            <person name="Van Belleghem S.M."/>
            <person name="Kostlbacher S."/>
            <person name="Vangestel C."/>
        </authorList>
    </citation>
    <scope>NUCLEOTIDE SEQUENCE [LARGE SCALE GENOMIC DNA]</scope>
    <source>
        <strain evidence="4">W744_W776</strain>
    </source>
</reference>
<dbReference type="InterPro" id="IPR008978">
    <property type="entry name" value="HSP20-like_chaperone"/>
</dbReference>
<dbReference type="GO" id="GO:0042026">
    <property type="term" value="P:protein refolding"/>
    <property type="evidence" value="ECO:0007669"/>
    <property type="project" value="TreeGrafter"/>
</dbReference>
<dbReference type="Proteomes" id="UP000827092">
    <property type="component" value="Unassembled WGS sequence"/>
</dbReference>
<dbReference type="EMBL" id="JAFNEN010000058">
    <property type="protein sequence ID" value="KAG8197232.1"/>
    <property type="molecule type" value="Genomic_DNA"/>
</dbReference>
<dbReference type="GO" id="GO:0051082">
    <property type="term" value="F:unfolded protein binding"/>
    <property type="evidence" value="ECO:0007669"/>
    <property type="project" value="TreeGrafter"/>
</dbReference>
<dbReference type="InterPro" id="IPR001436">
    <property type="entry name" value="Alpha-crystallin/sHSP_animal"/>
</dbReference>
<dbReference type="PANTHER" id="PTHR45640:SF26">
    <property type="entry name" value="RE23625P"/>
    <property type="match status" value="1"/>
</dbReference>
<dbReference type="Pfam" id="PF00011">
    <property type="entry name" value="HSP20"/>
    <property type="match status" value="1"/>
</dbReference>
<evidence type="ECO:0000259" key="3">
    <source>
        <dbReference type="PROSITE" id="PS01031"/>
    </source>
</evidence>
<organism evidence="4 5">
    <name type="scientific">Oedothorax gibbosus</name>
    <dbReference type="NCBI Taxonomy" id="931172"/>
    <lineage>
        <taxon>Eukaryota</taxon>
        <taxon>Metazoa</taxon>
        <taxon>Ecdysozoa</taxon>
        <taxon>Arthropoda</taxon>
        <taxon>Chelicerata</taxon>
        <taxon>Arachnida</taxon>
        <taxon>Araneae</taxon>
        <taxon>Araneomorphae</taxon>
        <taxon>Entelegynae</taxon>
        <taxon>Araneoidea</taxon>
        <taxon>Linyphiidae</taxon>
        <taxon>Erigoninae</taxon>
        <taxon>Oedothorax</taxon>
    </lineage>
</organism>
<comment type="caution">
    <text evidence="4">The sequence shown here is derived from an EMBL/GenBank/DDBJ whole genome shotgun (WGS) entry which is preliminary data.</text>
</comment>
<keyword evidence="5" id="KW-1185">Reference proteome</keyword>
<gene>
    <name evidence="4" type="ORF">JTE90_011384</name>
</gene>
<sequence>MSCYQRTSNGYEISIDINGFQPDEVKIQTEDRCVIVTAEHVEQQDDGSEYSETKFEQIFLLPVDVALEELTTDNTNEGFIIIKVPFSQSASQDAA</sequence>
<protein>
    <recommendedName>
        <fullName evidence="3">SHSP domain-containing protein</fullName>
    </recommendedName>
</protein>
<dbReference type="CDD" id="cd06526">
    <property type="entry name" value="metazoan_ACD"/>
    <property type="match status" value="1"/>
</dbReference>
<evidence type="ECO:0000256" key="2">
    <source>
        <dbReference type="RuleBase" id="RU003616"/>
    </source>
</evidence>
<evidence type="ECO:0000313" key="5">
    <source>
        <dbReference type="Proteomes" id="UP000827092"/>
    </source>
</evidence>
<evidence type="ECO:0000256" key="1">
    <source>
        <dbReference type="PROSITE-ProRule" id="PRU00285"/>
    </source>
</evidence>
<dbReference type="PANTHER" id="PTHR45640">
    <property type="entry name" value="HEAT SHOCK PROTEIN HSP-12.2-RELATED"/>
    <property type="match status" value="1"/>
</dbReference>
<dbReference type="Gene3D" id="2.60.40.790">
    <property type="match status" value="1"/>
</dbReference>
<dbReference type="GO" id="GO:0005634">
    <property type="term" value="C:nucleus"/>
    <property type="evidence" value="ECO:0007669"/>
    <property type="project" value="TreeGrafter"/>
</dbReference>
<feature type="domain" description="SHSP" evidence="3">
    <location>
        <begin position="1"/>
        <end position="95"/>
    </location>
</feature>
<name>A0AAV6VKA6_9ARAC</name>